<dbReference type="CDD" id="cd07822">
    <property type="entry name" value="SRPBCC_4"/>
    <property type="match status" value="1"/>
</dbReference>
<organism evidence="1 2">
    <name type="scientific">Gomphillus americanus</name>
    <dbReference type="NCBI Taxonomy" id="1940652"/>
    <lineage>
        <taxon>Eukaryota</taxon>
        <taxon>Fungi</taxon>
        <taxon>Dikarya</taxon>
        <taxon>Ascomycota</taxon>
        <taxon>Pezizomycotina</taxon>
        <taxon>Lecanoromycetes</taxon>
        <taxon>OSLEUM clade</taxon>
        <taxon>Ostropomycetidae</taxon>
        <taxon>Ostropales</taxon>
        <taxon>Graphidaceae</taxon>
        <taxon>Gomphilloideae</taxon>
        <taxon>Gomphillus</taxon>
    </lineage>
</organism>
<dbReference type="Pfam" id="PF10604">
    <property type="entry name" value="Polyketide_cyc2"/>
    <property type="match status" value="1"/>
</dbReference>
<dbReference type="InterPro" id="IPR023393">
    <property type="entry name" value="START-like_dom_sf"/>
</dbReference>
<keyword evidence="2" id="KW-1185">Reference proteome</keyword>
<dbReference type="Gene3D" id="3.30.530.20">
    <property type="match status" value="1"/>
</dbReference>
<dbReference type="AlphaFoldDB" id="A0A8H3I446"/>
<evidence type="ECO:0000313" key="1">
    <source>
        <dbReference type="EMBL" id="CAF9903908.1"/>
    </source>
</evidence>
<dbReference type="OrthoDB" id="509124at2759"/>
<name>A0A8H3I446_9LECA</name>
<dbReference type="SUPFAM" id="SSF55961">
    <property type="entry name" value="Bet v1-like"/>
    <property type="match status" value="1"/>
</dbReference>
<comment type="caution">
    <text evidence="1">The sequence shown here is derived from an EMBL/GenBank/DDBJ whole genome shotgun (WGS) entry which is preliminary data.</text>
</comment>
<dbReference type="PANTHER" id="PTHR36166:SF1">
    <property type="entry name" value="SRPBCC DOMAIN-CONTAINING PROTEIN"/>
    <property type="match status" value="1"/>
</dbReference>
<dbReference type="InterPro" id="IPR019587">
    <property type="entry name" value="Polyketide_cyclase/dehydratase"/>
</dbReference>
<dbReference type="Proteomes" id="UP000664169">
    <property type="component" value="Unassembled WGS sequence"/>
</dbReference>
<proteinExistence type="predicted"/>
<reference evidence="1" key="1">
    <citation type="submission" date="2021-03" db="EMBL/GenBank/DDBJ databases">
        <authorList>
            <person name="Tagirdzhanova G."/>
        </authorList>
    </citation>
    <scope>NUCLEOTIDE SEQUENCE</scope>
</reference>
<dbReference type="EMBL" id="CAJPDQ010000001">
    <property type="protein sequence ID" value="CAF9903908.1"/>
    <property type="molecule type" value="Genomic_DNA"/>
</dbReference>
<dbReference type="PANTHER" id="PTHR36166">
    <property type="entry name" value="CHROMOSOME 9, WHOLE GENOME SHOTGUN SEQUENCE"/>
    <property type="match status" value="1"/>
</dbReference>
<accession>A0A8H3I446</accession>
<evidence type="ECO:0000313" key="2">
    <source>
        <dbReference type="Proteomes" id="UP000664169"/>
    </source>
</evidence>
<gene>
    <name evidence="1" type="ORF">GOMPHAMPRED_000617</name>
</gene>
<protein>
    <submittedName>
        <fullName evidence="1">Uncharacterized protein</fullName>
    </submittedName>
</protein>
<sequence>MTSTWPPRAGLTTPIMPRENAVFQISASIEISAPAIVVWKQLLDTAEWSSWNTFVPRVKIKSQPDGVEADSKTLHVGTIMVFEVVMDPAKPNKVNATGLKVVDLSTPDKPTTYVSKELLEEEDGSFTSDLSKVYRASWKLEGGYVERGLKSQRFNEIIITGENTCELRSWECYGGILGRTLKWMYYQTLQDRFADWCRDVKTQSEKVYNEFGP</sequence>